<evidence type="ECO:0000256" key="5">
    <source>
        <dbReference type="ARBA" id="ARBA00029447"/>
    </source>
</evidence>
<dbReference type="Pfam" id="PF00672">
    <property type="entry name" value="HAMP"/>
    <property type="match status" value="1"/>
</dbReference>
<dbReference type="PROSITE" id="PS51257">
    <property type="entry name" value="PROKAR_LIPOPROTEIN"/>
    <property type="match status" value="1"/>
</dbReference>
<name>A0A1C0YZK5_9BACL</name>
<feature type="transmembrane region" description="Helical" evidence="7">
    <location>
        <begin position="183"/>
        <end position="205"/>
    </location>
</feature>
<dbReference type="InterPro" id="IPR003660">
    <property type="entry name" value="HAMP_dom"/>
</dbReference>
<evidence type="ECO:0000256" key="1">
    <source>
        <dbReference type="ARBA" id="ARBA00004236"/>
    </source>
</evidence>
<dbReference type="InterPro" id="IPR004089">
    <property type="entry name" value="MCPsignal_dom"/>
</dbReference>
<dbReference type="RefSeq" id="WP_066462224.1">
    <property type="nucleotide sequence ID" value="NZ_MATO01000014.1"/>
</dbReference>
<feature type="domain" description="Methyl-accepting transducer" evidence="8">
    <location>
        <begin position="277"/>
        <end position="513"/>
    </location>
</feature>
<sequence>MKIKQLLTITSCVLAVLIIACSWSLFSLKNHMAEEVETLQLDKELEILATQLQGASDYLTNEVRAYTQFGETVHFDNYWREVNETQTREFVVNRLKELQVPNELLNLVEEAQSKSNSLITLEEQAMAAVEANDLTLARELVYGSDYADGKAMIAEPLTQFREELQQWTDEQIMHAQQAVQTNMWLLTILLSSVVVTFVLTFILLFKKLAPLRPLAAISERFASGNIHFTPVEVTGNDEIATLSRSFNAMATLLREVLSTVHHASDHLAASSIQLNASIEQTNTATAQVTGAIEHVASSSSEQAVHIEKSSNAVQDVLQNIQQIEQSVHEVASISEETTSQSMHGEKQLQEAVMTMQVIEKTVDDTAKFVEQLRVRSGEIGEIITAITAISEQTNLLALNASIEAARAGEHGKGFAVVANEVKNLATQSNESAQRISNIIGAMQQETAATVQQMESVFTEVHRGVATIEETGSSFSHILLSSKDVTEKVQNMSHITTQIAAHVATVATSIEGVHEFAQRTTEEAHNVSALSQEQLATMHEITASTDDVAHLAKELNRELMKFTL</sequence>
<evidence type="ECO:0000259" key="8">
    <source>
        <dbReference type="PROSITE" id="PS50111"/>
    </source>
</evidence>
<keyword evidence="7" id="KW-1133">Transmembrane helix</keyword>
<comment type="similarity">
    <text evidence="5">Belongs to the methyl-accepting chemotaxis (MCP) protein family.</text>
</comment>
<keyword evidence="4 6" id="KW-0807">Transducer</keyword>
<keyword evidence="3 7" id="KW-0472">Membrane</keyword>
<keyword evidence="2" id="KW-1003">Cell membrane</keyword>
<gene>
    <name evidence="10" type="ORF">A6K76_06095</name>
</gene>
<protein>
    <recommendedName>
        <fullName evidence="12">Chemotaxis protein</fullName>
    </recommendedName>
</protein>
<evidence type="ECO:0000313" key="11">
    <source>
        <dbReference type="Proteomes" id="UP000093482"/>
    </source>
</evidence>
<evidence type="ECO:0000256" key="2">
    <source>
        <dbReference type="ARBA" id="ARBA00022475"/>
    </source>
</evidence>
<dbReference type="Gene3D" id="1.10.287.950">
    <property type="entry name" value="Methyl-accepting chemotaxis protein"/>
    <property type="match status" value="1"/>
</dbReference>
<dbReference type="PANTHER" id="PTHR32089:SF112">
    <property type="entry name" value="LYSOZYME-LIKE PROTEIN-RELATED"/>
    <property type="match status" value="1"/>
</dbReference>
<keyword evidence="7" id="KW-0812">Transmembrane</keyword>
<accession>A0A1C0YZK5</accession>
<comment type="subcellular location">
    <subcellularLocation>
        <location evidence="1">Cell membrane</location>
    </subcellularLocation>
</comment>
<evidence type="ECO:0000256" key="4">
    <source>
        <dbReference type="ARBA" id="ARBA00023224"/>
    </source>
</evidence>
<reference evidence="10 11" key="1">
    <citation type="submission" date="2016-07" db="EMBL/GenBank/DDBJ databases">
        <title>Caryophanon latum genome sequencing.</title>
        <authorList>
            <person name="Verma A."/>
            <person name="Pal Y."/>
            <person name="Krishnamurthi S."/>
        </authorList>
    </citation>
    <scope>NUCLEOTIDE SEQUENCE [LARGE SCALE GENOMIC DNA]</scope>
    <source>
        <strain evidence="10 11">DSM 14151</strain>
    </source>
</reference>
<dbReference type="InterPro" id="IPR004090">
    <property type="entry name" value="Chemotax_Me-accpt_rcpt"/>
</dbReference>
<dbReference type="PROSITE" id="PS50885">
    <property type="entry name" value="HAMP"/>
    <property type="match status" value="1"/>
</dbReference>
<dbReference type="PRINTS" id="PR00260">
    <property type="entry name" value="CHEMTRNSDUCR"/>
</dbReference>
<dbReference type="AlphaFoldDB" id="A0A1C0YZK5"/>
<feature type="domain" description="HAMP" evidence="9">
    <location>
        <begin position="208"/>
        <end position="258"/>
    </location>
</feature>
<organism evidence="10 11">
    <name type="scientific">Caryophanon latum</name>
    <dbReference type="NCBI Taxonomy" id="33977"/>
    <lineage>
        <taxon>Bacteria</taxon>
        <taxon>Bacillati</taxon>
        <taxon>Bacillota</taxon>
        <taxon>Bacilli</taxon>
        <taxon>Bacillales</taxon>
        <taxon>Caryophanaceae</taxon>
        <taxon>Caryophanon</taxon>
    </lineage>
</organism>
<evidence type="ECO:0000256" key="6">
    <source>
        <dbReference type="PROSITE-ProRule" id="PRU00284"/>
    </source>
</evidence>
<proteinExistence type="inferred from homology"/>
<dbReference type="EMBL" id="MATO01000014">
    <property type="protein sequence ID" value="OCS92648.1"/>
    <property type="molecule type" value="Genomic_DNA"/>
</dbReference>
<dbReference type="SMART" id="SM00283">
    <property type="entry name" value="MA"/>
    <property type="match status" value="1"/>
</dbReference>
<dbReference type="Pfam" id="PF00015">
    <property type="entry name" value="MCPsignal"/>
    <property type="match status" value="1"/>
</dbReference>
<keyword evidence="11" id="KW-1185">Reference proteome</keyword>
<dbReference type="OrthoDB" id="107771at2"/>
<dbReference type="CDD" id="cd11386">
    <property type="entry name" value="MCP_signal"/>
    <property type="match status" value="1"/>
</dbReference>
<evidence type="ECO:0008006" key="12">
    <source>
        <dbReference type="Google" id="ProtNLM"/>
    </source>
</evidence>
<evidence type="ECO:0000259" key="9">
    <source>
        <dbReference type="PROSITE" id="PS50885"/>
    </source>
</evidence>
<dbReference type="PANTHER" id="PTHR32089">
    <property type="entry name" value="METHYL-ACCEPTING CHEMOTAXIS PROTEIN MCPB"/>
    <property type="match status" value="1"/>
</dbReference>
<dbReference type="GO" id="GO:0005886">
    <property type="term" value="C:plasma membrane"/>
    <property type="evidence" value="ECO:0007669"/>
    <property type="project" value="UniProtKB-SubCell"/>
</dbReference>
<dbReference type="CDD" id="cd06225">
    <property type="entry name" value="HAMP"/>
    <property type="match status" value="1"/>
</dbReference>
<dbReference type="PROSITE" id="PS50111">
    <property type="entry name" value="CHEMOTAXIS_TRANSDUC_2"/>
    <property type="match status" value="1"/>
</dbReference>
<evidence type="ECO:0000313" key="10">
    <source>
        <dbReference type="EMBL" id="OCS92648.1"/>
    </source>
</evidence>
<dbReference type="GO" id="GO:0006935">
    <property type="term" value="P:chemotaxis"/>
    <property type="evidence" value="ECO:0007669"/>
    <property type="project" value="InterPro"/>
</dbReference>
<evidence type="ECO:0000256" key="3">
    <source>
        <dbReference type="ARBA" id="ARBA00023136"/>
    </source>
</evidence>
<dbReference type="GO" id="GO:0004888">
    <property type="term" value="F:transmembrane signaling receptor activity"/>
    <property type="evidence" value="ECO:0007669"/>
    <property type="project" value="InterPro"/>
</dbReference>
<comment type="caution">
    <text evidence="10">The sequence shown here is derived from an EMBL/GenBank/DDBJ whole genome shotgun (WGS) entry which is preliminary data.</text>
</comment>
<dbReference type="GO" id="GO:0007165">
    <property type="term" value="P:signal transduction"/>
    <property type="evidence" value="ECO:0007669"/>
    <property type="project" value="UniProtKB-KW"/>
</dbReference>
<dbReference type="SUPFAM" id="SSF58104">
    <property type="entry name" value="Methyl-accepting chemotaxis protein (MCP) signaling domain"/>
    <property type="match status" value="1"/>
</dbReference>
<dbReference type="Proteomes" id="UP000093482">
    <property type="component" value="Unassembled WGS sequence"/>
</dbReference>
<dbReference type="SMART" id="SM00304">
    <property type="entry name" value="HAMP"/>
    <property type="match status" value="2"/>
</dbReference>
<evidence type="ECO:0000256" key="7">
    <source>
        <dbReference type="SAM" id="Phobius"/>
    </source>
</evidence>